<dbReference type="Pfam" id="PF01988">
    <property type="entry name" value="VIT1"/>
    <property type="match status" value="1"/>
</dbReference>
<gene>
    <name evidence="5" type="ORF">JJB11_21630</name>
</gene>
<dbReference type="InterPro" id="IPR008217">
    <property type="entry name" value="Ccc1_fam"/>
</dbReference>
<reference evidence="5" key="1">
    <citation type="journal article" date="2012" name="J. Microbiol. Biotechnol.">
        <title>Ramlibacter ginsenosidimutans sp. nov., with ginsenoside-converting activity.</title>
        <authorList>
            <person name="Wang L."/>
            <person name="An D.S."/>
            <person name="Kim S.G."/>
            <person name="Jin F.X."/>
            <person name="Kim S.C."/>
            <person name="Lee S.T."/>
            <person name="Im W.T."/>
        </authorList>
    </citation>
    <scope>NUCLEOTIDE SEQUENCE</scope>
    <source>
        <strain evidence="5">KACC 17527</strain>
    </source>
</reference>
<evidence type="ECO:0000256" key="4">
    <source>
        <dbReference type="ARBA" id="ARBA00023136"/>
    </source>
</evidence>
<reference evidence="5" key="2">
    <citation type="submission" date="2021-01" db="EMBL/GenBank/DDBJ databases">
        <authorList>
            <person name="Kang M."/>
        </authorList>
    </citation>
    <scope>NUCLEOTIDE SEQUENCE</scope>
    <source>
        <strain evidence="5">KACC 17527</strain>
    </source>
</reference>
<protein>
    <submittedName>
        <fullName evidence="5">VIT1/CCC1 transporter family protein</fullName>
    </submittedName>
</protein>
<dbReference type="Proteomes" id="UP000630528">
    <property type="component" value="Unassembled WGS sequence"/>
</dbReference>
<proteinExistence type="predicted"/>
<evidence type="ECO:0000256" key="1">
    <source>
        <dbReference type="ARBA" id="ARBA00004127"/>
    </source>
</evidence>
<keyword evidence="6" id="KW-1185">Reference proteome</keyword>
<organism evidence="5 6">
    <name type="scientific">Ramlibacter ginsenosidimutans</name>
    <dbReference type="NCBI Taxonomy" id="502333"/>
    <lineage>
        <taxon>Bacteria</taxon>
        <taxon>Pseudomonadati</taxon>
        <taxon>Pseudomonadota</taxon>
        <taxon>Betaproteobacteria</taxon>
        <taxon>Burkholderiales</taxon>
        <taxon>Comamonadaceae</taxon>
        <taxon>Ramlibacter</taxon>
    </lineage>
</organism>
<sequence>MGANDGIVSTARMAVGDAGATVSHQVRLITGAASAVAGAISRSSSPAAGLRTRQGN</sequence>
<keyword evidence="3" id="KW-1133">Transmembrane helix</keyword>
<keyword evidence="2" id="KW-0812">Transmembrane</keyword>
<evidence type="ECO:0000256" key="2">
    <source>
        <dbReference type="ARBA" id="ARBA00022692"/>
    </source>
</evidence>
<evidence type="ECO:0000313" key="6">
    <source>
        <dbReference type="Proteomes" id="UP000630528"/>
    </source>
</evidence>
<keyword evidence="4" id="KW-0472">Membrane</keyword>
<dbReference type="GO" id="GO:0012505">
    <property type="term" value="C:endomembrane system"/>
    <property type="evidence" value="ECO:0007669"/>
    <property type="project" value="UniProtKB-SubCell"/>
</dbReference>
<accession>A0A934TWF2</accession>
<evidence type="ECO:0000313" key="5">
    <source>
        <dbReference type="EMBL" id="MBK6008709.1"/>
    </source>
</evidence>
<dbReference type="AlphaFoldDB" id="A0A934TWF2"/>
<dbReference type="GO" id="GO:0005384">
    <property type="term" value="F:manganese ion transmembrane transporter activity"/>
    <property type="evidence" value="ECO:0007669"/>
    <property type="project" value="InterPro"/>
</dbReference>
<dbReference type="GO" id="GO:0030026">
    <property type="term" value="P:intracellular manganese ion homeostasis"/>
    <property type="evidence" value="ECO:0007669"/>
    <property type="project" value="InterPro"/>
</dbReference>
<name>A0A934TWF2_9BURK</name>
<evidence type="ECO:0000256" key="3">
    <source>
        <dbReference type="ARBA" id="ARBA00022989"/>
    </source>
</evidence>
<comment type="caution">
    <text evidence="5">The sequence shown here is derived from an EMBL/GenBank/DDBJ whole genome shotgun (WGS) entry which is preliminary data.</text>
</comment>
<dbReference type="EMBL" id="JAEPWM010000011">
    <property type="protein sequence ID" value="MBK6008709.1"/>
    <property type="molecule type" value="Genomic_DNA"/>
</dbReference>
<comment type="subcellular location">
    <subcellularLocation>
        <location evidence="1">Endomembrane system</location>
        <topology evidence="1">Multi-pass membrane protein</topology>
    </subcellularLocation>
</comment>